<name>A0A915N175_MELJA</name>
<keyword evidence="10" id="KW-0460">Magnesium</keyword>
<keyword evidence="8" id="KW-0418">Kinase</keyword>
<evidence type="ECO:0000256" key="10">
    <source>
        <dbReference type="ARBA" id="ARBA00022842"/>
    </source>
</evidence>
<comment type="catalytic activity">
    <reaction evidence="13">
        <text>L-threonyl-[protein] + ATP = O-phospho-L-threonyl-[protein] + ADP + H(+)</text>
        <dbReference type="Rhea" id="RHEA:46608"/>
        <dbReference type="Rhea" id="RHEA-COMP:11060"/>
        <dbReference type="Rhea" id="RHEA-COMP:11605"/>
        <dbReference type="ChEBI" id="CHEBI:15378"/>
        <dbReference type="ChEBI" id="CHEBI:30013"/>
        <dbReference type="ChEBI" id="CHEBI:30616"/>
        <dbReference type="ChEBI" id="CHEBI:61977"/>
        <dbReference type="ChEBI" id="CHEBI:456216"/>
        <dbReference type="EC" id="2.7.11.1"/>
    </reaction>
</comment>
<dbReference type="WBParaSite" id="scaffold5947_cov221.g10217">
    <property type="protein sequence ID" value="scaffold5947_cov221.g10217"/>
    <property type="gene ID" value="scaffold5947_cov221.g10217"/>
</dbReference>
<evidence type="ECO:0000259" key="18">
    <source>
        <dbReference type="PROSITE" id="PS50011"/>
    </source>
</evidence>
<dbReference type="GO" id="GO:0010389">
    <property type="term" value="P:regulation of G2/M transition of mitotic cell cycle"/>
    <property type="evidence" value="ECO:0007669"/>
    <property type="project" value="TreeGrafter"/>
</dbReference>
<comment type="catalytic activity">
    <reaction evidence="14">
        <text>L-seryl-[protein] + ATP = O-phospho-L-seryl-[protein] + ADP + H(+)</text>
        <dbReference type="Rhea" id="RHEA:17989"/>
        <dbReference type="Rhea" id="RHEA-COMP:9863"/>
        <dbReference type="Rhea" id="RHEA-COMP:11604"/>
        <dbReference type="ChEBI" id="CHEBI:15378"/>
        <dbReference type="ChEBI" id="CHEBI:29999"/>
        <dbReference type="ChEBI" id="CHEBI:30616"/>
        <dbReference type="ChEBI" id="CHEBI:83421"/>
        <dbReference type="ChEBI" id="CHEBI:456216"/>
        <dbReference type="EC" id="2.7.11.22"/>
    </reaction>
</comment>
<feature type="compositionally biased region" description="Low complexity" evidence="17">
    <location>
        <begin position="584"/>
        <end position="596"/>
    </location>
</feature>
<evidence type="ECO:0000256" key="6">
    <source>
        <dbReference type="ARBA" id="ARBA00022723"/>
    </source>
</evidence>
<dbReference type="CDD" id="cd07830">
    <property type="entry name" value="STKc_MAK_like"/>
    <property type="match status" value="1"/>
</dbReference>
<evidence type="ECO:0000256" key="15">
    <source>
        <dbReference type="ARBA" id="ARBA00048679"/>
    </source>
</evidence>
<accession>A0A915N175</accession>
<dbReference type="SUPFAM" id="SSF56112">
    <property type="entry name" value="Protein kinase-like (PK-like)"/>
    <property type="match status" value="2"/>
</dbReference>
<reference evidence="20" key="1">
    <citation type="submission" date="2022-11" db="UniProtKB">
        <authorList>
            <consortium name="WormBaseParasite"/>
        </authorList>
    </citation>
    <scope>IDENTIFICATION</scope>
</reference>
<evidence type="ECO:0000313" key="20">
    <source>
        <dbReference type="WBParaSite" id="scaffold5947_cov221.g10217"/>
    </source>
</evidence>
<feature type="compositionally biased region" description="Low complexity" evidence="17">
    <location>
        <begin position="634"/>
        <end position="646"/>
    </location>
</feature>
<evidence type="ECO:0000313" key="19">
    <source>
        <dbReference type="Proteomes" id="UP000887561"/>
    </source>
</evidence>
<dbReference type="Gene3D" id="3.30.200.20">
    <property type="entry name" value="Phosphorylase Kinase, domain 1"/>
    <property type="match status" value="2"/>
</dbReference>
<keyword evidence="19" id="KW-1185">Reference proteome</keyword>
<dbReference type="GO" id="GO:0004693">
    <property type="term" value="F:cyclin-dependent protein serine/threonine kinase activity"/>
    <property type="evidence" value="ECO:0007669"/>
    <property type="project" value="UniProtKB-EC"/>
</dbReference>
<dbReference type="GO" id="GO:0000082">
    <property type="term" value="P:G1/S transition of mitotic cell cycle"/>
    <property type="evidence" value="ECO:0007669"/>
    <property type="project" value="TreeGrafter"/>
</dbReference>
<evidence type="ECO:0000256" key="2">
    <source>
        <dbReference type="ARBA" id="ARBA00004138"/>
    </source>
</evidence>
<dbReference type="PANTHER" id="PTHR24056">
    <property type="entry name" value="CELL DIVISION PROTEIN KINASE"/>
    <property type="match status" value="1"/>
</dbReference>
<evidence type="ECO:0000256" key="11">
    <source>
        <dbReference type="ARBA" id="ARBA00023273"/>
    </source>
</evidence>
<dbReference type="InterPro" id="IPR011009">
    <property type="entry name" value="Kinase-like_dom_sf"/>
</dbReference>
<dbReference type="PROSITE" id="PS00108">
    <property type="entry name" value="PROTEIN_KINASE_ST"/>
    <property type="match status" value="2"/>
</dbReference>
<feature type="region of interest" description="Disordered" evidence="17">
    <location>
        <begin position="584"/>
        <end position="612"/>
    </location>
</feature>
<dbReference type="AlphaFoldDB" id="A0A915N175"/>
<feature type="domain" description="Protein kinase" evidence="18">
    <location>
        <begin position="12"/>
        <end position="334"/>
    </location>
</feature>
<feature type="compositionally biased region" description="Polar residues" evidence="17">
    <location>
        <begin position="597"/>
        <end position="607"/>
    </location>
</feature>
<dbReference type="GO" id="GO:0005929">
    <property type="term" value="C:cilium"/>
    <property type="evidence" value="ECO:0007669"/>
    <property type="project" value="UniProtKB-SubCell"/>
</dbReference>
<evidence type="ECO:0000256" key="5">
    <source>
        <dbReference type="ARBA" id="ARBA00022679"/>
    </source>
</evidence>
<dbReference type="GO" id="GO:0010468">
    <property type="term" value="P:regulation of gene expression"/>
    <property type="evidence" value="ECO:0007669"/>
    <property type="project" value="TreeGrafter"/>
</dbReference>
<keyword evidence="4" id="KW-0723">Serine/threonine-protein kinase</keyword>
<dbReference type="GO" id="GO:0005737">
    <property type="term" value="C:cytoplasm"/>
    <property type="evidence" value="ECO:0007669"/>
    <property type="project" value="TreeGrafter"/>
</dbReference>
<sequence>MDSASKHIADVFTDLHKIGEGTYGTVYKVRTKQDGELKALKQIRLNQGCEGVPSTCIREVCLLKELTHPNIVHLEDVMIHKGRKLYLIFEFIDQDLKMLLERLSPRPLPVPNVKSFIWQMLQALAYCHTHRVVHRDLKPQNLLVKNDGTIKLADFGLARAFSLPSRCYTHEVVTLWYRAPEVLLGALYYSTAVDIWSLACIFAECLRNEPLFKGDSEIDQLFKIFQILGTPNSKTWAGVERFPDYKNNFPKWKRRDMRELITILDEDGIELLKQIYRMTKKVGDGTFGEVSLAIKLDTGDVVAIKRMKKKFYSWDEAMNLREVKSLKKLNHPNIIRLREVIRENDILYFVFEFMQENLYELMKERDRYFPENSIRNIIYQVLQGLSYMHRNGFFHRDMKPENIMCNGTELIKVADFGLAREIRSRPPFTDYTFYNSPIDLWALGCIMAELYMLRPLFPGTSELDQIFKIINVLGTPTKEEWPEGYRLATAMNFSFHQSSGVPLKSIVNTASDDAIKLMSDFLAWCPEKRPTAVNEKEQQKIERIRNSESAKTENTTQIRGPDRNRNLSLKGVESIAELIFDTNNNGNNRTNVNPKNQKMSGSELSSSGKREQLSMSAKKAKEIYLRYVPSFGGNANNNRQQQQTTAPQISTNVGRVNWAAKYQRN</sequence>
<feature type="binding site" evidence="16">
    <location>
        <position position="305"/>
    </location>
    <ligand>
        <name>ATP</name>
        <dbReference type="ChEBI" id="CHEBI:30616"/>
    </ligand>
</feature>
<evidence type="ECO:0000256" key="7">
    <source>
        <dbReference type="ARBA" id="ARBA00022741"/>
    </source>
</evidence>
<dbReference type="PROSITE" id="PS00107">
    <property type="entry name" value="PROTEIN_KINASE_ATP"/>
    <property type="match status" value="1"/>
</dbReference>
<comment type="subcellular location">
    <subcellularLocation>
        <location evidence="2">Cell projection</location>
        <location evidence="2">Cilium</location>
    </subcellularLocation>
</comment>
<evidence type="ECO:0000256" key="14">
    <source>
        <dbReference type="ARBA" id="ARBA00048367"/>
    </source>
</evidence>
<feature type="region of interest" description="Disordered" evidence="17">
    <location>
        <begin position="633"/>
        <end position="652"/>
    </location>
</feature>
<keyword evidence="11" id="KW-0966">Cell projection</keyword>
<dbReference type="InterPro" id="IPR008271">
    <property type="entry name" value="Ser/Thr_kinase_AS"/>
</dbReference>
<keyword evidence="5" id="KW-0808">Transferase</keyword>
<dbReference type="GO" id="GO:0030332">
    <property type="term" value="F:cyclin binding"/>
    <property type="evidence" value="ECO:0007669"/>
    <property type="project" value="TreeGrafter"/>
</dbReference>
<dbReference type="InterPro" id="IPR050108">
    <property type="entry name" value="CDK"/>
</dbReference>
<dbReference type="FunFam" id="3.30.200.20:FF:000927">
    <property type="entry name" value="Cyclin-dependent kinase 2"/>
    <property type="match status" value="1"/>
</dbReference>
<dbReference type="GO" id="GO:0005634">
    <property type="term" value="C:nucleus"/>
    <property type="evidence" value="ECO:0007669"/>
    <property type="project" value="TreeGrafter"/>
</dbReference>
<evidence type="ECO:0000256" key="16">
    <source>
        <dbReference type="PROSITE-ProRule" id="PRU10141"/>
    </source>
</evidence>
<dbReference type="CDD" id="cd07829">
    <property type="entry name" value="STKc_CDK_like"/>
    <property type="match status" value="1"/>
</dbReference>
<comment type="catalytic activity">
    <reaction evidence="15">
        <text>L-seryl-[protein] + ATP = O-phospho-L-seryl-[protein] + ADP + H(+)</text>
        <dbReference type="Rhea" id="RHEA:17989"/>
        <dbReference type="Rhea" id="RHEA-COMP:9863"/>
        <dbReference type="Rhea" id="RHEA-COMP:11604"/>
        <dbReference type="ChEBI" id="CHEBI:15378"/>
        <dbReference type="ChEBI" id="CHEBI:29999"/>
        <dbReference type="ChEBI" id="CHEBI:30616"/>
        <dbReference type="ChEBI" id="CHEBI:83421"/>
        <dbReference type="ChEBI" id="CHEBI:456216"/>
        <dbReference type="EC" id="2.7.11.1"/>
    </reaction>
</comment>
<protein>
    <submittedName>
        <fullName evidence="20">Protein kinase domain-containing protein</fullName>
    </submittedName>
</protein>
<dbReference type="PROSITE" id="PS50011">
    <property type="entry name" value="PROTEIN_KINASE_DOM"/>
    <property type="match status" value="2"/>
</dbReference>
<dbReference type="GO" id="GO:0007165">
    <property type="term" value="P:signal transduction"/>
    <property type="evidence" value="ECO:0007669"/>
    <property type="project" value="TreeGrafter"/>
</dbReference>
<dbReference type="GO" id="GO:0046872">
    <property type="term" value="F:metal ion binding"/>
    <property type="evidence" value="ECO:0007669"/>
    <property type="project" value="UniProtKB-KW"/>
</dbReference>
<dbReference type="Gene3D" id="1.10.510.10">
    <property type="entry name" value="Transferase(Phosphotransferase) domain 1"/>
    <property type="match status" value="2"/>
</dbReference>
<keyword evidence="7 16" id="KW-0547">Nucleotide-binding</keyword>
<evidence type="ECO:0000256" key="9">
    <source>
        <dbReference type="ARBA" id="ARBA00022840"/>
    </source>
</evidence>
<organism evidence="19 20">
    <name type="scientific">Meloidogyne javanica</name>
    <name type="common">Root-knot nematode worm</name>
    <dbReference type="NCBI Taxonomy" id="6303"/>
    <lineage>
        <taxon>Eukaryota</taxon>
        <taxon>Metazoa</taxon>
        <taxon>Ecdysozoa</taxon>
        <taxon>Nematoda</taxon>
        <taxon>Chromadorea</taxon>
        <taxon>Rhabditida</taxon>
        <taxon>Tylenchina</taxon>
        <taxon>Tylenchomorpha</taxon>
        <taxon>Tylenchoidea</taxon>
        <taxon>Meloidogynidae</taxon>
        <taxon>Meloidogyninae</taxon>
        <taxon>Meloidogyne</taxon>
        <taxon>Meloidogyne incognita group</taxon>
    </lineage>
</organism>
<evidence type="ECO:0000256" key="4">
    <source>
        <dbReference type="ARBA" id="ARBA00022527"/>
    </source>
</evidence>
<evidence type="ECO:0000256" key="3">
    <source>
        <dbReference type="ARBA" id="ARBA00006485"/>
    </source>
</evidence>
<dbReference type="FunFam" id="3.30.200.20:FF:000071">
    <property type="entry name" value="serine/threonine-protein kinase MAK isoform X1"/>
    <property type="match status" value="1"/>
</dbReference>
<dbReference type="Pfam" id="PF00069">
    <property type="entry name" value="Pkinase"/>
    <property type="match status" value="2"/>
</dbReference>
<comment type="similarity">
    <text evidence="3">Belongs to the protein kinase superfamily. CMGC Ser/Thr protein kinase family. CDC2/CDKX subfamily.</text>
</comment>
<feature type="domain" description="Protein kinase" evidence="18">
    <location>
        <begin position="323"/>
        <end position="541"/>
    </location>
</feature>
<dbReference type="InterPro" id="IPR017441">
    <property type="entry name" value="Protein_kinase_ATP_BS"/>
</dbReference>
<dbReference type="Proteomes" id="UP000887561">
    <property type="component" value="Unplaced"/>
</dbReference>
<evidence type="ECO:0000256" key="1">
    <source>
        <dbReference type="ARBA" id="ARBA00001946"/>
    </source>
</evidence>
<dbReference type="InterPro" id="IPR000719">
    <property type="entry name" value="Prot_kinase_dom"/>
</dbReference>
<dbReference type="GO" id="GO:0000307">
    <property type="term" value="C:cyclin-dependent protein kinase holoenzyme complex"/>
    <property type="evidence" value="ECO:0007669"/>
    <property type="project" value="TreeGrafter"/>
</dbReference>
<evidence type="ECO:0000256" key="8">
    <source>
        <dbReference type="ARBA" id="ARBA00022777"/>
    </source>
</evidence>
<keyword evidence="9 16" id="KW-0067">ATP-binding</keyword>
<dbReference type="SMART" id="SM00220">
    <property type="entry name" value="S_TKc"/>
    <property type="match status" value="2"/>
</dbReference>
<dbReference type="FunFam" id="1.10.510.10:FF:000574">
    <property type="entry name" value="Cell division related protein kinase 2"/>
    <property type="match status" value="1"/>
</dbReference>
<evidence type="ECO:0000256" key="13">
    <source>
        <dbReference type="ARBA" id="ARBA00047899"/>
    </source>
</evidence>
<evidence type="ECO:0000256" key="12">
    <source>
        <dbReference type="ARBA" id="ARBA00047811"/>
    </source>
</evidence>
<dbReference type="PANTHER" id="PTHR24056:SF254">
    <property type="entry name" value="CYCLIN-DEPENDENT KINASE 2"/>
    <property type="match status" value="1"/>
</dbReference>
<keyword evidence="6" id="KW-0479">Metal-binding</keyword>
<proteinExistence type="inferred from homology"/>
<evidence type="ECO:0000256" key="17">
    <source>
        <dbReference type="SAM" id="MobiDB-lite"/>
    </source>
</evidence>
<dbReference type="GO" id="GO:0005524">
    <property type="term" value="F:ATP binding"/>
    <property type="evidence" value="ECO:0007669"/>
    <property type="project" value="UniProtKB-UniRule"/>
</dbReference>
<comment type="catalytic activity">
    <reaction evidence="12">
        <text>L-threonyl-[protein] + ATP = O-phospho-L-threonyl-[protein] + ADP + H(+)</text>
        <dbReference type="Rhea" id="RHEA:46608"/>
        <dbReference type="Rhea" id="RHEA-COMP:11060"/>
        <dbReference type="Rhea" id="RHEA-COMP:11605"/>
        <dbReference type="ChEBI" id="CHEBI:15378"/>
        <dbReference type="ChEBI" id="CHEBI:30013"/>
        <dbReference type="ChEBI" id="CHEBI:30616"/>
        <dbReference type="ChEBI" id="CHEBI:61977"/>
        <dbReference type="ChEBI" id="CHEBI:456216"/>
        <dbReference type="EC" id="2.7.11.22"/>
    </reaction>
</comment>
<comment type="cofactor">
    <cofactor evidence="1">
        <name>Mg(2+)</name>
        <dbReference type="ChEBI" id="CHEBI:18420"/>
    </cofactor>
</comment>